<accession>A0A327JSV8</accession>
<dbReference type="OrthoDB" id="8480203at2"/>
<protein>
    <submittedName>
        <fullName evidence="1">Uncharacterized protein</fullName>
    </submittedName>
</protein>
<gene>
    <name evidence="1" type="ORF">CH339_03480</name>
</gene>
<name>A0A327JSV8_9HYPH</name>
<dbReference type="RefSeq" id="WP_111432892.1">
    <property type="nucleotide sequence ID" value="NZ_JACIGG010000007.1"/>
</dbReference>
<proteinExistence type="predicted"/>
<comment type="caution">
    <text evidence="1">The sequence shown here is derived from an EMBL/GenBank/DDBJ whole genome shotgun (WGS) entry which is preliminary data.</text>
</comment>
<evidence type="ECO:0000313" key="2">
    <source>
        <dbReference type="Proteomes" id="UP000249299"/>
    </source>
</evidence>
<dbReference type="EMBL" id="NPEV01000004">
    <property type="protein sequence ID" value="RAI29357.1"/>
    <property type="molecule type" value="Genomic_DNA"/>
</dbReference>
<organism evidence="1 2">
    <name type="scientific">Rhodobium orientis</name>
    <dbReference type="NCBI Taxonomy" id="34017"/>
    <lineage>
        <taxon>Bacteria</taxon>
        <taxon>Pseudomonadati</taxon>
        <taxon>Pseudomonadota</taxon>
        <taxon>Alphaproteobacteria</taxon>
        <taxon>Hyphomicrobiales</taxon>
        <taxon>Rhodobiaceae</taxon>
        <taxon>Rhodobium</taxon>
    </lineage>
</organism>
<keyword evidence="2" id="KW-1185">Reference proteome</keyword>
<reference evidence="1 2" key="1">
    <citation type="submission" date="2017-07" db="EMBL/GenBank/DDBJ databases">
        <title>Draft Genome Sequences of Select Purple Nonsulfur Bacteria.</title>
        <authorList>
            <person name="Lasarre B."/>
            <person name="Mckinlay J.B."/>
        </authorList>
    </citation>
    <scope>NUCLEOTIDE SEQUENCE [LARGE SCALE GENOMIC DNA]</scope>
    <source>
        <strain evidence="1 2">DSM 11290</strain>
    </source>
</reference>
<dbReference type="AlphaFoldDB" id="A0A327JSV8"/>
<dbReference type="Proteomes" id="UP000249299">
    <property type="component" value="Unassembled WGS sequence"/>
</dbReference>
<sequence length="135" mass="15608">MGYRHETRRGYEDLTELDARLAALPVLAQRPDRIDARTYNLWRRARGRWGTPLRLQFADLKEMELVLADSYWVCVDASKNDVPVIAWVDLEDGDRSALHTDVACKLNYYHFAASALRGRCLRRMEEALGARLREG</sequence>
<evidence type="ECO:0000313" key="1">
    <source>
        <dbReference type="EMBL" id="RAI29357.1"/>
    </source>
</evidence>